<keyword evidence="3" id="KW-1185">Reference proteome</keyword>
<dbReference type="OrthoDB" id="5976022at2759"/>
<dbReference type="AlphaFoldDB" id="A0A7J7LQ88"/>
<feature type="region of interest" description="Disordered" evidence="1">
    <location>
        <begin position="55"/>
        <end position="77"/>
    </location>
</feature>
<gene>
    <name evidence="2" type="ORF">GIB67_038924</name>
</gene>
<evidence type="ECO:0000313" key="3">
    <source>
        <dbReference type="Proteomes" id="UP000541444"/>
    </source>
</evidence>
<comment type="caution">
    <text evidence="2">The sequence shown here is derived from an EMBL/GenBank/DDBJ whole genome shotgun (WGS) entry which is preliminary data.</text>
</comment>
<sequence>MGSISTKIKVVTVAESTRMIGKIGGSLQVQVRREREREERSVTHAREWHVGYKTLKLLPRPKPKPEPDPDPDPPPMTFLKTFQNHAQISSSATTMFTEEQTEEGRVVSANSSRGQLLLNRVFAMGSSDLRVKFGWNEDINVKGRKVRKLGMFEELGLGLPTQAQIQIERQSKYGSSIWRIDVGMSSGVLNSRPEVLEIIDNKARVIVSKRDMRNELEVVDYI</sequence>
<dbReference type="EMBL" id="JACGCM010002109">
    <property type="protein sequence ID" value="KAF6144825.1"/>
    <property type="molecule type" value="Genomic_DNA"/>
</dbReference>
<organism evidence="2 3">
    <name type="scientific">Kingdonia uniflora</name>
    <dbReference type="NCBI Taxonomy" id="39325"/>
    <lineage>
        <taxon>Eukaryota</taxon>
        <taxon>Viridiplantae</taxon>
        <taxon>Streptophyta</taxon>
        <taxon>Embryophyta</taxon>
        <taxon>Tracheophyta</taxon>
        <taxon>Spermatophyta</taxon>
        <taxon>Magnoliopsida</taxon>
        <taxon>Ranunculales</taxon>
        <taxon>Circaeasteraceae</taxon>
        <taxon>Kingdonia</taxon>
    </lineage>
</organism>
<protein>
    <submittedName>
        <fullName evidence="2">Uncharacterized protein</fullName>
    </submittedName>
</protein>
<dbReference type="PANTHER" id="PTHR46546:SF4">
    <property type="entry name" value="SHEWANELLA-LIKE PROTEIN PHOSPHATASE 1"/>
    <property type="match status" value="1"/>
</dbReference>
<evidence type="ECO:0000256" key="1">
    <source>
        <dbReference type="SAM" id="MobiDB-lite"/>
    </source>
</evidence>
<proteinExistence type="predicted"/>
<dbReference type="Proteomes" id="UP000541444">
    <property type="component" value="Unassembled WGS sequence"/>
</dbReference>
<evidence type="ECO:0000313" key="2">
    <source>
        <dbReference type="EMBL" id="KAF6144825.1"/>
    </source>
</evidence>
<accession>A0A7J7LQ88</accession>
<name>A0A7J7LQ88_9MAGN</name>
<dbReference type="PANTHER" id="PTHR46546">
    <property type="entry name" value="SHEWANELLA-LIKE PROTEIN PHOSPHATASE 1"/>
    <property type="match status" value="1"/>
</dbReference>
<reference evidence="2 3" key="1">
    <citation type="journal article" date="2020" name="IScience">
        <title>Genome Sequencing of the Endangered Kingdonia uniflora (Circaeasteraceae, Ranunculales) Reveals Potential Mechanisms of Evolutionary Specialization.</title>
        <authorList>
            <person name="Sun Y."/>
            <person name="Deng T."/>
            <person name="Zhang A."/>
            <person name="Moore M.J."/>
            <person name="Landis J.B."/>
            <person name="Lin N."/>
            <person name="Zhang H."/>
            <person name="Zhang X."/>
            <person name="Huang J."/>
            <person name="Zhang X."/>
            <person name="Sun H."/>
            <person name="Wang H."/>
        </authorList>
    </citation>
    <scope>NUCLEOTIDE SEQUENCE [LARGE SCALE GENOMIC DNA]</scope>
    <source>
        <strain evidence="2">TB1705</strain>
        <tissue evidence="2">Leaf</tissue>
    </source>
</reference>